<proteinExistence type="predicted"/>
<dbReference type="AlphaFoldDB" id="A0AAD7UWE4"/>
<gene>
    <name evidence="2" type="ORF">O0I10_010559</name>
</gene>
<comment type="caution">
    <text evidence="2">The sequence shown here is derived from an EMBL/GenBank/DDBJ whole genome shotgun (WGS) entry which is preliminary data.</text>
</comment>
<dbReference type="GeneID" id="83217962"/>
<dbReference type="PANTHER" id="PTHR28058">
    <property type="entry name" value="37S RIBOSOMAL PROTEIN MRP51, MITOCHONDRIAL"/>
    <property type="match status" value="1"/>
</dbReference>
<evidence type="ECO:0000313" key="2">
    <source>
        <dbReference type="EMBL" id="KAJ8653760.1"/>
    </source>
</evidence>
<dbReference type="EMBL" id="JARTCD010000072">
    <property type="protein sequence ID" value="KAJ8653760.1"/>
    <property type="molecule type" value="Genomic_DNA"/>
</dbReference>
<protein>
    <submittedName>
        <fullName evidence="2">Uncharacterized protein</fullName>
    </submittedName>
</protein>
<evidence type="ECO:0000313" key="3">
    <source>
        <dbReference type="Proteomes" id="UP001234581"/>
    </source>
</evidence>
<dbReference type="RefSeq" id="XP_058338674.1">
    <property type="nucleotide sequence ID" value="XM_058490538.1"/>
</dbReference>
<sequence length="307" mass="35043">MEKSFAGLLRNSRLARYDRKLAQVYCVSRENQQKGNWGLKRNLPSVIRTPFVTISDLDTAEHQTPWRSGTDQVMFVRRWKENFVNSKKPVPRPEHVEHNVALMTPAQFKHFAKQAAKRSPDFHQKLQDKVLKKEQIFEYLGVTFNDSPATGVVGPTYSEHQVEMNYPVQGRFLNNDREGYAVGIGGVVALCFKRYVSNPRLHGDRRQRIFYVEEASIDPQGRPHVVVSPYKPGVSSIPSILGGEDAEGDVLLSSSNGMKAEDLWNTSRVRQERPMQDKPDNVQANPKHKELMECLDVFTDKYGSKKN</sequence>
<organism evidence="2 3">
    <name type="scientific">Lichtheimia ornata</name>
    <dbReference type="NCBI Taxonomy" id="688661"/>
    <lineage>
        <taxon>Eukaryota</taxon>
        <taxon>Fungi</taxon>
        <taxon>Fungi incertae sedis</taxon>
        <taxon>Mucoromycota</taxon>
        <taxon>Mucoromycotina</taxon>
        <taxon>Mucoromycetes</taxon>
        <taxon>Mucorales</taxon>
        <taxon>Lichtheimiaceae</taxon>
        <taxon>Lichtheimia</taxon>
    </lineage>
</organism>
<reference evidence="2 3" key="1">
    <citation type="submission" date="2023-03" db="EMBL/GenBank/DDBJ databases">
        <title>Genome sequence of Lichtheimia ornata CBS 291.66.</title>
        <authorList>
            <person name="Mohabir J.T."/>
            <person name="Shea T.P."/>
            <person name="Kurbessoian T."/>
            <person name="Berby B."/>
            <person name="Fontaine J."/>
            <person name="Livny J."/>
            <person name="Gnirke A."/>
            <person name="Stajich J.E."/>
            <person name="Cuomo C.A."/>
        </authorList>
    </citation>
    <scope>NUCLEOTIDE SEQUENCE [LARGE SCALE GENOMIC DNA]</scope>
    <source>
        <strain evidence="2">CBS 291.66</strain>
    </source>
</reference>
<feature type="region of interest" description="Disordered" evidence="1">
    <location>
        <begin position="269"/>
        <end position="288"/>
    </location>
</feature>
<feature type="compositionally biased region" description="Basic and acidic residues" evidence="1">
    <location>
        <begin position="269"/>
        <end position="280"/>
    </location>
</feature>
<evidence type="ECO:0000256" key="1">
    <source>
        <dbReference type="SAM" id="MobiDB-lite"/>
    </source>
</evidence>
<accession>A0AAD7UWE4</accession>
<name>A0AAD7UWE4_9FUNG</name>
<dbReference type="PANTHER" id="PTHR28058:SF1">
    <property type="entry name" value="SMALL RIBOSOMAL SUBUNIT PROTEIN BS1M"/>
    <property type="match status" value="1"/>
</dbReference>
<dbReference type="Proteomes" id="UP001234581">
    <property type="component" value="Unassembled WGS sequence"/>
</dbReference>
<dbReference type="Pfam" id="PF11709">
    <property type="entry name" value="Mit_ribos_Mrp51"/>
    <property type="match status" value="1"/>
</dbReference>
<keyword evidence="3" id="KW-1185">Reference proteome</keyword>
<dbReference type="InterPro" id="IPR016712">
    <property type="entry name" value="Rbsml_bS1m-like"/>
</dbReference>